<name>A0A2W4X6Z1_9CYAN</name>
<dbReference type="Pfam" id="PF13847">
    <property type="entry name" value="Methyltransf_31"/>
    <property type="match status" value="1"/>
</dbReference>
<dbReference type="Gene3D" id="3.40.50.150">
    <property type="entry name" value="Vaccinia Virus protein VP39"/>
    <property type="match status" value="1"/>
</dbReference>
<dbReference type="GO" id="GO:0032259">
    <property type="term" value="P:methylation"/>
    <property type="evidence" value="ECO:0007669"/>
    <property type="project" value="UniProtKB-KW"/>
</dbReference>
<evidence type="ECO:0000313" key="2">
    <source>
        <dbReference type="EMBL" id="PZO51427.1"/>
    </source>
</evidence>
<proteinExistence type="predicted"/>
<gene>
    <name evidence="2" type="ORF">DCF15_14865</name>
</gene>
<accession>A0A2W4X6Z1</accession>
<dbReference type="Proteomes" id="UP000249794">
    <property type="component" value="Unassembled WGS sequence"/>
</dbReference>
<dbReference type="GO" id="GO:0008168">
    <property type="term" value="F:methyltransferase activity"/>
    <property type="evidence" value="ECO:0007669"/>
    <property type="project" value="UniProtKB-KW"/>
</dbReference>
<dbReference type="EMBL" id="QBMP01000169">
    <property type="protein sequence ID" value="PZO51427.1"/>
    <property type="molecule type" value="Genomic_DNA"/>
</dbReference>
<evidence type="ECO:0000259" key="1">
    <source>
        <dbReference type="Pfam" id="PF13847"/>
    </source>
</evidence>
<dbReference type="AlphaFoldDB" id="A0A2W4X6Z1"/>
<comment type="caution">
    <text evidence="2">The sequence shown here is derived from an EMBL/GenBank/DDBJ whole genome shotgun (WGS) entry which is preliminary data.</text>
</comment>
<feature type="domain" description="Methyltransferase" evidence="1">
    <location>
        <begin position="41"/>
        <end position="169"/>
    </location>
</feature>
<sequence>MTQINLKTAPGHQVLAAAGKQALRPGGYKATEQLFTWANFKPDETVLELAASFGHSAIALAQRYGVRVVGIEKDPDSVTRARENVAAAGLSDRIEIIEGDIFHLERITEQFDYVLAEAILTMQSAAGKAKVLAGIRDRLKPNGHFLSQELRVSGSDIDSIHRDLSATIRVNSQPLSAEDWIAACQAAGLNIEHHAVGPMTLLNPRQIAQEEGVPTLLTIGWNMLTRPVLRQRILAMRDTFRRHSSDLGYIVLCLKKEN</sequence>
<protein>
    <submittedName>
        <fullName evidence="2">SAM-dependent methyltransferase</fullName>
    </submittedName>
</protein>
<reference evidence="3" key="1">
    <citation type="submission" date="2018-04" db="EMBL/GenBank/DDBJ databases">
        <authorList>
            <person name="Cornet L."/>
        </authorList>
    </citation>
    <scope>NUCLEOTIDE SEQUENCE [LARGE SCALE GENOMIC DNA]</scope>
</reference>
<dbReference type="InterPro" id="IPR029063">
    <property type="entry name" value="SAM-dependent_MTases_sf"/>
</dbReference>
<dbReference type="PANTHER" id="PTHR44068:SF11">
    <property type="entry name" value="GERANYL DIPHOSPHATE 2-C-METHYLTRANSFERASE"/>
    <property type="match status" value="1"/>
</dbReference>
<organism evidence="2 3">
    <name type="scientific">Phormidesmis priestleyi</name>
    <dbReference type="NCBI Taxonomy" id="268141"/>
    <lineage>
        <taxon>Bacteria</taxon>
        <taxon>Bacillati</taxon>
        <taxon>Cyanobacteriota</taxon>
        <taxon>Cyanophyceae</taxon>
        <taxon>Leptolyngbyales</taxon>
        <taxon>Leptolyngbyaceae</taxon>
        <taxon>Phormidesmis</taxon>
    </lineage>
</organism>
<reference evidence="2 3" key="2">
    <citation type="submission" date="2018-06" db="EMBL/GenBank/DDBJ databases">
        <title>Metagenomic assembly of (sub)arctic Cyanobacteria and their associated microbiome from non-axenic cultures.</title>
        <authorList>
            <person name="Baurain D."/>
        </authorList>
    </citation>
    <scope>NUCLEOTIDE SEQUENCE [LARGE SCALE GENOMIC DNA]</scope>
    <source>
        <strain evidence="2">ULC027bin1</strain>
    </source>
</reference>
<dbReference type="InterPro" id="IPR050447">
    <property type="entry name" value="Erg6_SMT_methyltransf"/>
</dbReference>
<dbReference type="SUPFAM" id="SSF53335">
    <property type="entry name" value="S-adenosyl-L-methionine-dependent methyltransferases"/>
    <property type="match status" value="1"/>
</dbReference>
<dbReference type="PANTHER" id="PTHR44068">
    <property type="entry name" value="ZGC:194242"/>
    <property type="match status" value="1"/>
</dbReference>
<keyword evidence="2" id="KW-0489">Methyltransferase</keyword>
<keyword evidence="2" id="KW-0808">Transferase</keyword>
<evidence type="ECO:0000313" key="3">
    <source>
        <dbReference type="Proteomes" id="UP000249794"/>
    </source>
</evidence>
<dbReference type="CDD" id="cd02440">
    <property type="entry name" value="AdoMet_MTases"/>
    <property type="match status" value="1"/>
</dbReference>
<dbReference type="InterPro" id="IPR025714">
    <property type="entry name" value="Methyltranfer_dom"/>
</dbReference>